<keyword evidence="4" id="KW-0804">Transcription</keyword>
<dbReference type="Proteomes" id="UP000504607">
    <property type="component" value="Chromosome 3"/>
</dbReference>
<gene>
    <name evidence="9" type="primary">LOC105041997</name>
</gene>
<dbReference type="GO" id="GO:0009873">
    <property type="term" value="P:ethylene-activated signaling pathway"/>
    <property type="evidence" value="ECO:0007669"/>
    <property type="project" value="InterPro"/>
</dbReference>
<dbReference type="KEGG" id="egu:105041997"/>
<keyword evidence="2" id="KW-0805">Transcription regulation</keyword>
<protein>
    <submittedName>
        <fullName evidence="9">Ethylene-responsive transcription factor 1</fullName>
    </submittedName>
</protein>
<feature type="compositionally biased region" description="Basic and acidic residues" evidence="6">
    <location>
        <begin position="20"/>
        <end position="30"/>
    </location>
</feature>
<dbReference type="GeneID" id="105041997"/>
<accession>A0A6I9R3W1</accession>
<evidence type="ECO:0000259" key="7">
    <source>
        <dbReference type="PROSITE" id="PS51032"/>
    </source>
</evidence>
<dbReference type="AlphaFoldDB" id="A0A6I9R3W1"/>
<evidence type="ECO:0000313" key="8">
    <source>
        <dbReference type="Proteomes" id="UP000504607"/>
    </source>
</evidence>
<evidence type="ECO:0000256" key="1">
    <source>
        <dbReference type="ARBA" id="ARBA00004123"/>
    </source>
</evidence>
<evidence type="ECO:0000256" key="5">
    <source>
        <dbReference type="ARBA" id="ARBA00023242"/>
    </source>
</evidence>
<dbReference type="RefSeq" id="XP_010917392.1">
    <property type="nucleotide sequence ID" value="XM_010919090.3"/>
</dbReference>
<dbReference type="FunFam" id="3.30.730.10:FF:000001">
    <property type="entry name" value="Ethylene-responsive transcription factor 2"/>
    <property type="match status" value="1"/>
</dbReference>
<evidence type="ECO:0000256" key="2">
    <source>
        <dbReference type="ARBA" id="ARBA00023015"/>
    </source>
</evidence>
<evidence type="ECO:0000256" key="4">
    <source>
        <dbReference type="ARBA" id="ARBA00023163"/>
    </source>
</evidence>
<dbReference type="PROSITE" id="PS51032">
    <property type="entry name" value="AP2_ERF"/>
    <property type="match status" value="1"/>
</dbReference>
<keyword evidence="5" id="KW-0539">Nucleus</keyword>
<dbReference type="OrthoDB" id="668733at2759"/>
<dbReference type="Gene3D" id="3.30.730.10">
    <property type="entry name" value="AP2/ERF domain"/>
    <property type="match status" value="1"/>
</dbReference>
<dbReference type="PANTHER" id="PTHR31190:SF142">
    <property type="entry name" value="ETHYLENE-RESPONSIVE TRANSCRIPTION FACTOR RAP2-3"/>
    <property type="match status" value="1"/>
</dbReference>
<evidence type="ECO:0000313" key="9">
    <source>
        <dbReference type="RefSeq" id="XP_010917392.1"/>
    </source>
</evidence>
<feature type="domain" description="AP2/ERF" evidence="7">
    <location>
        <begin position="115"/>
        <end position="172"/>
    </location>
</feature>
<dbReference type="FunCoup" id="A0A6I9R3W1">
    <property type="interactions" value="2125"/>
</dbReference>
<proteinExistence type="predicted"/>
<evidence type="ECO:0000256" key="3">
    <source>
        <dbReference type="ARBA" id="ARBA00023125"/>
    </source>
</evidence>
<dbReference type="Pfam" id="PF00847">
    <property type="entry name" value="AP2"/>
    <property type="match status" value="1"/>
</dbReference>
<dbReference type="PANTHER" id="PTHR31190">
    <property type="entry name" value="DNA-BINDING DOMAIN"/>
    <property type="match status" value="1"/>
</dbReference>
<dbReference type="GO" id="GO:0003677">
    <property type="term" value="F:DNA binding"/>
    <property type="evidence" value="ECO:0007669"/>
    <property type="project" value="UniProtKB-KW"/>
</dbReference>
<dbReference type="InterPro" id="IPR001471">
    <property type="entry name" value="AP2/ERF_dom"/>
</dbReference>
<dbReference type="InterPro" id="IPR044808">
    <property type="entry name" value="ERF_plant"/>
</dbReference>
<dbReference type="CDD" id="cd00018">
    <property type="entry name" value="AP2"/>
    <property type="match status" value="1"/>
</dbReference>
<dbReference type="SMART" id="SM00380">
    <property type="entry name" value="AP2"/>
    <property type="match status" value="1"/>
</dbReference>
<evidence type="ECO:0000256" key="6">
    <source>
        <dbReference type="SAM" id="MobiDB-lite"/>
    </source>
</evidence>
<dbReference type="SUPFAM" id="SSF54171">
    <property type="entry name" value="DNA-binding domain"/>
    <property type="match status" value="1"/>
</dbReference>
<dbReference type="InterPro" id="IPR016177">
    <property type="entry name" value="DNA-bd_dom_sf"/>
</dbReference>
<dbReference type="PRINTS" id="PR00367">
    <property type="entry name" value="ETHRSPELEMNT"/>
</dbReference>
<organism evidence="8 9">
    <name type="scientific">Elaeis guineensis var. tenera</name>
    <name type="common">Oil palm</name>
    <dbReference type="NCBI Taxonomy" id="51953"/>
    <lineage>
        <taxon>Eukaryota</taxon>
        <taxon>Viridiplantae</taxon>
        <taxon>Streptophyta</taxon>
        <taxon>Embryophyta</taxon>
        <taxon>Tracheophyta</taxon>
        <taxon>Spermatophyta</taxon>
        <taxon>Magnoliopsida</taxon>
        <taxon>Liliopsida</taxon>
        <taxon>Arecaceae</taxon>
        <taxon>Arecoideae</taxon>
        <taxon>Cocoseae</taxon>
        <taxon>Elaeidinae</taxon>
        <taxon>Elaeis</taxon>
    </lineage>
</organism>
<keyword evidence="8" id="KW-1185">Reference proteome</keyword>
<dbReference type="InterPro" id="IPR036955">
    <property type="entry name" value="AP2/ERF_dom_sf"/>
</dbReference>
<reference evidence="9" key="1">
    <citation type="submission" date="2025-08" db="UniProtKB">
        <authorList>
            <consortium name="RefSeq"/>
        </authorList>
    </citation>
    <scope>IDENTIFICATION</scope>
</reference>
<name>A0A6I9R3W1_ELAGV</name>
<dbReference type="GO" id="GO:0005634">
    <property type="term" value="C:nucleus"/>
    <property type="evidence" value="ECO:0007669"/>
    <property type="project" value="UniProtKB-SubCell"/>
</dbReference>
<dbReference type="GO" id="GO:0003700">
    <property type="term" value="F:DNA-binding transcription factor activity"/>
    <property type="evidence" value="ECO:0007669"/>
    <property type="project" value="InterPro"/>
</dbReference>
<dbReference type="InParanoid" id="A0A6I9R3W1"/>
<feature type="region of interest" description="Disordered" evidence="6">
    <location>
        <begin position="13"/>
        <end position="46"/>
    </location>
</feature>
<comment type="subcellular location">
    <subcellularLocation>
        <location evidence="1">Nucleus</location>
    </subcellularLocation>
</comment>
<keyword evidence="3" id="KW-0238">DNA-binding</keyword>
<feature type="compositionally biased region" description="Basic residues" evidence="6">
    <location>
        <begin position="31"/>
        <end position="43"/>
    </location>
</feature>
<sequence>MCGGAIISDFIPSGRSQRVTADRPWPDLKKAGAKKKSRGKRQPVVRIDDDFEADFQEFNDESSDSEVDAEAELVDVKPFAFPPRTPFSRDGSTILKPVEYDGTLSKSGKRKRKNQYRGIRQRPWGKWAAEIRDPRKGVRVWLGTFNTAEEAARAYDAEARKIRGKKAKVNFPDEVCASAQKCIQKATAPRAPKPDQPENFKFSQSFGYLGEPDQDFYSVFDLIEEKQPIKQAENLSAFPAIKPVVPTEGPGMNLYSDQGSNSFGGSDFGWEREAKTPEITSVPVHIPTIIEGEQSAFLEDGSPPQKKLKNYASEVVPPAEENTAAKLSEDLSVFEPYMKFLQMPHLEGSSDESINSFLSSDVTQDVSDVDLWSFDDLLLPVENSIY</sequence>